<accession>A0A133PKC5</accession>
<dbReference type="AlphaFoldDB" id="A0A133PKC5"/>
<gene>
    <name evidence="1" type="ORF">HMPREF3229_01473</name>
</gene>
<proteinExistence type="predicted"/>
<dbReference type="EMBL" id="LRQE01000038">
    <property type="protein sequence ID" value="KXA29001.1"/>
    <property type="molecule type" value="Genomic_DNA"/>
</dbReference>
<sequence>MLFKIFIKIIPTKNPQFFIGDLLYIIKKLGGLFLSGKYFY</sequence>
<dbReference type="Proteomes" id="UP000070174">
    <property type="component" value="Unassembled WGS sequence"/>
</dbReference>
<protein>
    <submittedName>
        <fullName evidence="1">Uncharacterized protein</fullName>
    </submittedName>
</protein>
<evidence type="ECO:0000313" key="1">
    <source>
        <dbReference type="EMBL" id="KXA29001.1"/>
    </source>
</evidence>
<dbReference type="PATRIC" id="fig|54005.3.peg.1437"/>
<organism evidence="1">
    <name type="scientific">Peptoniphilus harei</name>
    <dbReference type="NCBI Taxonomy" id="54005"/>
    <lineage>
        <taxon>Bacteria</taxon>
        <taxon>Bacillati</taxon>
        <taxon>Bacillota</taxon>
        <taxon>Tissierellia</taxon>
        <taxon>Tissierellales</taxon>
        <taxon>Peptoniphilaceae</taxon>
        <taxon>Peptoniphilus</taxon>
    </lineage>
</organism>
<comment type="caution">
    <text evidence="1">The sequence shown here is derived from an EMBL/GenBank/DDBJ whole genome shotgun (WGS) entry which is preliminary data.</text>
</comment>
<name>A0A133PKC5_9FIRM</name>
<reference evidence="1 2" key="1">
    <citation type="submission" date="2016-01" db="EMBL/GenBank/DDBJ databases">
        <authorList>
            <person name="Oliw E.H."/>
        </authorList>
    </citation>
    <scope>NUCLEOTIDE SEQUENCE [LARGE SCALE GENOMIC DNA]</scope>
    <source>
        <strain evidence="1 2">CMW7756A</strain>
    </source>
</reference>
<evidence type="ECO:0000313" key="2">
    <source>
        <dbReference type="Proteomes" id="UP000070174"/>
    </source>
</evidence>